<keyword evidence="2" id="KW-0413">Isomerase</keyword>
<dbReference type="Gene3D" id="3.40.50.280">
    <property type="entry name" value="Cobalamin-binding domain"/>
    <property type="match status" value="1"/>
</dbReference>
<evidence type="ECO:0000259" key="1">
    <source>
        <dbReference type="PROSITE" id="PS51332"/>
    </source>
</evidence>
<dbReference type="SUPFAM" id="SSF52242">
    <property type="entry name" value="Cobalamin (vitamin B12)-binding domain"/>
    <property type="match status" value="1"/>
</dbReference>
<keyword evidence="2" id="KW-0418">Kinase</keyword>
<reference evidence="2" key="1">
    <citation type="submission" date="2018-06" db="EMBL/GenBank/DDBJ databases">
        <authorList>
            <person name="Zhirakovskaya E."/>
        </authorList>
    </citation>
    <scope>NUCLEOTIDE SEQUENCE</scope>
</reference>
<organism evidence="2">
    <name type="scientific">hydrothermal vent metagenome</name>
    <dbReference type="NCBI Taxonomy" id="652676"/>
    <lineage>
        <taxon>unclassified sequences</taxon>
        <taxon>metagenomes</taxon>
        <taxon>ecological metagenomes</taxon>
    </lineage>
</organism>
<dbReference type="EC" id="5.4.99.2" evidence="2"/>
<gene>
    <name evidence="2" type="ORF">MNBD_ACTINO01-545</name>
</gene>
<evidence type="ECO:0000313" key="2">
    <source>
        <dbReference type="EMBL" id="VAV93888.1"/>
    </source>
</evidence>
<dbReference type="EMBL" id="UOEI01000110">
    <property type="protein sequence ID" value="VAV93888.1"/>
    <property type="molecule type" value="Genomic_DNA"/>
</dbReference>
<keyword evidence="2" id="KW-0808">Transferase</keyword>
<name>A0A3B0S064_9ZZZZ</name>
<feature type="domain" description="B12-binding" evidence="1">
    <location>
        <begin position="6"/>
        <end position="56"/>
    </location>
</feature>
<dbReference type="GO" id="GO:0016301">
    <property type="term" value="F:kinase activity"/>
    <property type="evidence" value="ECO:0007669"/>
    <property type="project" value="UniProtKB-KW"/>
</dbReference>
<dbReference type="InterPro" id="IPR036724">
    <property type="entry name" value="Cobalamin-bd_sf"/>
</dbReference>
<dbReference type="Pfam" id="PF02310">
    <property type="entry name" value="B12-binding"/>
    <property type="match status" value="1"/>
</dbReference>
<dbReference type="GO" id="GO:0004494">
    <property type="term" value="F:methylmalonyl-CoA mutase activity"/>
    <property type="evidence" value="ECO:0007669"/>
    <property type="project" value="UniProtKB-EC"/>
</dbReference>
<dbReference type="GO" id="GO:0031419">
    <property type="term" value="F:cobalamin binding"/>
    <property type="evidence" value="ECO:0007669"/>
    <property type="project" value="InterPro"/>
</dbReference>
<dbReference type="AlphaFoldDB" id="A0A3B0S064"/>
<dbReference type="PROSITE" id="PS51332">
    <property type="entry name" value="B12_BINDING"/>
    <property type="match status" value="1"/>
</dbReference>
<dbReference type="GO" id="GO:0046872">
    <property type="term" value="F:metal ion binding"/>
    <property type="evidence" value="ECO:0007669"/>
    <property type="project" value="InterPro"/>
</dbReference>
<feature type="non-terminal residue" evidence="2">
    <location>
        <position position="56"/>
    </location>
</feature>
<accession>A0A3B0S064</accession>
<sequence length="56" mass="5955">MASSDHVRIVTATSLFDGHDAAINIMRRILQASGAEVIHLGHDRSAADIAEAAIEE</sequence>
<proteinExistence type="predicted"/>
<protein>
    <submittedName>
        <fullName evidence="2">B12 binding domain / kinase domain / Methylmalonyl-CoA mutase</fullName>
        <ecNumber evidence="2">5.4.99.2</ecNumber>
    </submittedName>
</protein>
<dbReference type="InterPro" id="IPR006158">
    <property type="entry name" value="Cobalamin-bd"/>
</dbReference>